<feature type="binding site" evidence="11">
    <location>
        <position position="186"/>
    </location>
    <ligand>
        <name>Fe cation</name>
        <dbReference type="ChEBI" id="CHEBI:24875"/>
        <label>2</label>
    </ligand>
</feature>
<dbReference type="SUPFAM" id="SSF47240">
    <property type="entry name" value="Ferritin-like"/>
    <property type="match status" value="1"/>
</dbReference>
<evidence type="ECO:0000313" key="12">
    <source>
        <dbReference type="EMBL" id="QGG93734.1"/>
    </source>
</evidence>
<comment type="subunit">
    <text evidence="3">Homodimer.</text>
</comment>
<feature type="binding site" evidence="11">
    <location>
        <position position="154"/>
    </location>
    <ligand>
        <name>Fe cation</name>
        <dbReference type="ChEBI" id="CHEBI:24875"/>
        <label>2</label>
    </ligand>
</feature>
<dbReference type="InterPro" id="IPR012348">
    <property type="entry name" value="RNR-like"/>
</dbReference>
<keyword evidence="5 11" id="KW-0479">Metal-binding</keyword>
<evidence type="ECO:0000256" key="8">
    <source>
        <dbReference type="ARBA" id="ARBA00023004"/>
    </source>
</evidence>
<dbReference type="GO" id="GO:0045300">
    <property type="term" value="F:stearoyl-[ACP] desaturase activity"/>
    <property type="evidence" value="ECO:0007669"/>
    <property type="project" value="InterPro"/>
</dbReference>
<evidence type="ECO:0000256" key="1">
    <source>
        <dbReference type="ARBA" id="ARBA00001954"/>
    </source>
</evidence>
<comment type="similarity">
    <text evidence="2">Belongs to the fatty acid desaturase type 2 family.</text>
</comment>
<dbReference type="EMBL" id="CP045851">
    <property type="protein sequence ID" value="QGG93734.1"/>
    <property type="molecule type" value="Genomic_DNA"/>
</dbReference>
<feature type="binding site" evidence="11">
    <location>
        <position position="186"/>
    </location>
    <ligand>
        <name>Fe cation</name>
        <dbReference type="ChEBI" id="CHEBI:24875"/>
        <label>1</label>
    </ligand>
</feature>
<keyword evidence="6" id="KW-0276">Fatty acid metabolism</keyword>
<dbReference type="KEGG" id="atq:GH723_00635"/>
<feature type="binding site" evidence="11">
    <location>
        <position position="102"/>
    </location>
    <ligand>
        <name>Fe cation</name>
        <dbReference type="ChEBI" id="CHEBI:24875"/>
        <label>2</label>
    </ligand>
</feature>
<keyword evidence="7" id="KW-0560">Oxidoreductase</keyword>
<comment type="cofactor">
    <cofactor evidence="1">
        <name>Fe(2+)</name>
        <dbReference type="ChEBI" id="CHEBI:29033"/>
    </cofactor>
</comment>
<evidence type="ECO:0000256" key="11">
    <source>
        <dbReference type="PIRSR" id="PIRSR000346-1"/>
    </source>
</evidence>
<dbReference type="Proteomes" id="UP000334019">
    <property type="component" value="Chromosome"/>
</dbReference>
<feature type="binding site" evidence="11">
    <location>
        <position position="102"/>
    </location>
    <ligand>
        <name>Fe cation</name>
        <dbReference type="ChEBI" id="CHEBI:24875"/>
        <label>1</label>
    </ligand>
</feature>
<dbReference type="Gene3D" id="1.10.620.20">
    <property type="entry name" value="Ribonucleotide Reductase, subunit A"/>
    <property type="match status" value="1"/>
</dbReference>
<evidence type="ECO:0000256" key="6">
    <source>
        <dbReference type="ARBA" id="ARBA00022832"/>
    </source>
</evidence>
<dbReference type="CDD" id="cd01050">
    <property type="entry name" value="Acyl_ACP_Desat"/>
    <property type="match status" value="1"/>
</dbReference>
<dbReference type="PIRSF" id="PIRSF000346">
    <property type="entry name" value="Dlt9_acylACP_des"/>
    <property type="match status" value="1"/>
</dbReference>
<evidence type="ECO:0000256" key="3">
    <source>
        <dbReference type="ARBA" id="ARBA00011738"/>
    </source>
</evidence>
<dbReference type="PANTHER" id="PTHR31155">
    <property type="entry name" value="ACYL- ACYL-CARRIER-PROTEIN DESATURASE-RELATED"/>
    <property type="match status" value="1"/>
</dbReference>
<dbReference type="GO" id="GO:0046872">
    <property type="term" value="F:metal ion binding"/>
    <property type="evidence" value="ECO:0007669"/>
    <property type="project" value="UniProtKB-KW"/>
</dbReference>
<comment type="cofactor">
    <cofactor evidence="11">
        <name>Fe cation</name>
        <dbReference type="ChEBI" id="CHEBI:24875"/>
    </cofactor>
    <text evidence="11">Binds 2 iron ions per subunit.</text>
</comment>
<dbReference type="GO" id="GO:0005829">
    <property type="term" value="C:cytosol"/>
    <property type="evidence" value="ECO:0007669"/>
    <property type="project" value="TreeGrafter"/>
</dbReference>
<reference evidence="12 13" key="1">
    <citation type="submission" date="2019-11" db="EMBL/GenBank/DDBJ databases">
        <authorList>
            <person name="He Y."/>
        </authorList>
    </citation>
    <scope>NUCLEOTIDE SEQUENCE [LARGE SCALE GENOMIC DNA]</scope>
    <source>
        <strain evidence="12 13">SCSIO 58843</strain>
    </source>
</reference>
<keyword evidence="10" id="KW-0275">Fatty acid biosynthesis</keyword>
<feature type="binding site" evidence="11">
    <location>
        <position position="70"/>
    </location>
    <ligand>
        <name>Fe cation</name>
        <dbReference type="ChEBI" id="CHEBI:24875"/>
        <label>1</label>
    </ligand>
</feature>
<evidence type="ECO:0000313" key="13">
    <source>
        <dbReference type="Proteomes" id="UP000334019"/>
    </source>
</evidence>
<name>A0A5Q2RDF4_9ACTN</name>
<dbReference type="InterPro" id="IPR009078">
    <property type="entry name" value="Ferritin-like_SF"/>
</dbReference>
<dbReference type="AlphaFoldDB" id="A0A5Q2RDF4"/>
<keyword evidence="13" id="KW-1185">Reference proteome</keyword>
<accession>A0A5Q2RDF4</accession>
<evidence type="ECO:0000256" key="5">
    <source>
        <dbReference type="ARBA" id="ARBA00022723"/>
    </source>
</evidence>
<organism evidence="12 13">
    <name type="scientific">Actinomarinicola tropica</name>
    <dbReference type="NCBI Taxonomy" id="2789776"/>
    <lineage>
        <taxon>Bacteria</taxon>
        <taxon>Bacillati</taxon>
        <taxon>Actinomycetota</taxon>
        <taxon>Acidimicrobiia</taxon>
        <taxon>Acidimicrobiales</taxon>
        <taxon>Iamiaceae</taxon>
        <taxon>Actinomarinicola</taxon>
    </lineage>
</organism>
<keyword evidence="4" id="KW-0444">Lipid biosynthesis</keyword>
<sequence>MDDLALLSELAPTAEKNLERHLAATKQWYPHKMVPWSRGRDFAEDEEWDPREADLPDAVRSALYVNLLTEDNLPYYFRDIDRMYGYADGAWGEWTRRWTAEEGRHAIVIRDYLMVTRAIDPVWLEDGRMAQVQSGQVPEPPSALHGFAYVSLQELATRISHRNTGKLLGEHDKVGYEIMARVASDENHHFIFYRDMAKAALEADPNGMMTAIADEVTGFAMPGVGIPGFNEHAKAIANAGIYDFAIHHEQILVPVVLRHWDVENVTGLDAEGEQARERLMKYIRRSEKVAARIARKREAVDAGEPEQELASA</sequence>
<evidence type="ECO:0000256" key="9">
    <source>
        <dbReference type="ARBA" id="ARBA00023098"/>
    </source>
</evidence>
<proteinExistence type="inferred from homology"/>
<feature type="binding site" evidence="11">
    <location>
        <position position="189"/>
    </location>
    <ligand>
        <name>Fe cation</name>
        <dbReference type="ChEBI" id="CHEBI:24875"/>
        <label>2</label>
    </ligand>
</feature>
<dbReference type="RefSeq" id="WP_153757840.1">
    <property type="nucleotide sequence ID" value="NZ_CP045851.1"/>
</dbReference>
<gene>
    <name evidence="12" type="ORF">GH723_00635</name>
</gene>
<dbReference type="Pfam" id="PF03405">
    <property type="entry name" value="FA_desaturase_2"/>
    <property type="match status" value="1"/>
</dbReference>
<feature type="binding site" evidence="11">
    <location>
        <position position="105"/>
    </location>
    <ligand>
        <name>Fe cation</name>
        <dbReference type="ChEBI" id="CHEBI:24875"/>
        <label>1</label>
    </ligand>
</feature>
<evidence type="ECO:0000256" key="4">
    <source>
        <dbReference type="ARBA" id="ARBA00022516"/>
    </source>
</evidence>
<dbReference type="PANTHER" id="PTHR31155:SF9">
    <property type="entry name" value="STEAROYL-[ACYL-CARRIER-PROTEIN] 9-DESATURASE 7, CHLOROPLASTIC"/>
    <property type="match status" value="1"/>
</dbReference>
<evidence type="ECO:0000256" key="10">
    <source>
        <dbReference type="ARBA" id="ARBA00023160"/>
    </source>
</evidence>
<dbReference type="InterPro" id="IPR005067">
    <property type="entry name" value="Fatty_acid_desaturase-2"/>
</dbReference>
<keyword evidence="8 11" id="KW-0408">Iron</keyword>
<dbReference type="GO" id="GO:0006633">
    <property type="term" value="P:fatty acid biosynthetic process"/>
    <property type="evidence" value="ECO:0007669"/>
    <property type="project" value="UniProtKB-KW"/>
</dbReference>
<keyword evidence="9" id="KW-0443">Lipid metabolism</keyword>
<evidence type="ECO:0000256" key="2">
    <source>
        <dbReference type="ARBA" id="ARBA00008749"/>
    </source>
</evidence>
<protein>
    <submittedName>
        <fullName evidence="12">Acyl-ACP desaturase</fullName>
    </submittedName>
</protein>
<evidence type="ECO:0000256" key="7">
    <source>
        <dbReference type="ARBA" id="ARBA00023002"/>
    </source>
</evidence>